<dbReference type="InterPro" id="IPR038528">
    <property type="entry name" value="TEL2_C_sf"/>
</dbReference>
<comment type="similarity">
    <text evidence="1">Belongs to the TEL2 family.</text>
</comment>
<dbReference type="EMBL" id="LT598492">
    <property type="protein sequence ID" value="SCW01124.1"/>
    <property type="molecule type" value="Genomic_DNA"/>
</dbReference>
<dbReference type="Pfam" id="PF10193">
    <property type="entry name" value="Telomere_reg-2"/>
    <property type="match status" value="1"/>
</dbReference>
<organism evidence="3 4">
    <name type="scientific">Lachancea fermentati</name>
    <name type="common">Zygosaccharomyces fermentati</name>
    <dbReference type="NCBI Taxonomy" id="4955"/>
    <lineage>
        <taxon>Eukaryota</taxon>
        <taxon>Fungi</taxon>
        <taxon>Dikarya</taxon>
        <taxon>Ascomycota</taxon>
        <taxon>Saccharomycotina</taxon>
        <taxon>Saccharomycetes</taxon>
        <taxon>Saccharomycetales</taxon>
        <taxon>Saccharomycetaceae</taxon>
        <taxon>Lachancea</taxon>
    </lineage>
</organism>
<evidence type="ECO:0000259" key="2">
    <source>
        <dbReference type="Pfam" id="PF10193"/>
    </source>
</evidence>
<dbReference type="GO" id="GO:0051879">
    <property type="term" value="F:Hsp90 protein binding"/>
    <property type="evidence" value="ECO:0007669"/>
    <property type="project" value="TreeGrafter"/>
</dbReference>
<dbReference type="GO" id="GO:0051083">
    <property type="term" value="P:'de novo' cotranslational protein folding"/>
    <property type="evidence" value="ECO:0007669"/>
    <property type="project" value="TreeGrafter"/>
</dbReference>
<protein>
    <submittedName>
        <fullName evidence="3">LAFE_0D05600g1_1</fullName>
    </submittedName>
</protein>
<accession>A0A1G4MBB6</accession>
<evidence type="ECO:0000313" key="3">
    <source>
        <dbReference type="EMBL" id="SCW01124.1"/>
    </source>
</evidence>
<dbReference type="PANTHER" id="PTHR15830:SF10">
    <property type="entry name" value="TELOMERE LENGTH REGULATION PROTEIN TEL2 HOMOLOG"/>
    <property type="match status" value="1"/>
</dbReference>
<gene>
    <name evidence="3" type="ORF">LAFE_0D05600G</name>
</gene>
<evidence type="ECO:0000256" key="1">
    <source>
        <dbReference type="ARBA" id="ARBA00006133"/>
    </source>
</evidence>
<feature type="domain" description="Telomere length regulation protein conserved" evidence="2">
    <location>
        <begin position="415"/>
        <end position="526"/>
    </location>
</feature>
<dbReference type="PANTHER" id="PTHR15830">
    <property type="entry name" value="TELOMERE LENGTH REGULATION PROTEIN TEL2 FAMILY MEMBER"/>
    <property type="match status" value="1"/>
</dbReference>
<dbReference type="AlphaFoldDB" id="A0A1G4MBB6"/>
<dbReference type="InterPro" id="IPR019337">
    <property type="entry name" value="Telomere_length_regulation_dom"/>
</dbReference>
<dbReference type="GO" id="GO:0042162">
    <property type="term" value="F:telomeric DNA binding"/>
    <property type="evidence" value="ECO:0007669"/>
    <property type="project" value="TreeGrafter"/>
</dbReference>
<dbReference type="STRING" id="4955.A0A1G4MBB6"/>
<name>A0A1G4MBB6_LACFM</name>
<dbReference type="Gene3D" id="1.25.40.720">
    <property type="entry name" value="Telomere length regulation protein 2, C-terminal domain"/>
    <property type="match status" value="2"/>
</dbReference>
<dbReference type="Proteomes" id="UP000190831">
    <property type="component" value="Chromosome D"/>
</dbReference>
<dbReference type="OMA" id="ERTMFIA"/>
<evidence type="ECO:0000313" key="4">
    <source>
        <dbReference type="Proteomes" id="UP000190831"/>
    </source>
</evidence>
<keyword evidence="4" id="KW-1185">Reference proteome</keyword>
<dbReference type="GO" id="GO:0005829">
    <property type="term" value="C:cytosol"/>
    <property type="evidence" value="ECO:0007669"/>
    <property type="project" value="TreeGrafter"/>
</dbReference>
<dbReference type="InterPro" id="IPR051970">
    <property type="entry name" value="TEL2_Regulation"/>
</dbReference>
<sequence length="668" mass="76072">MVYLESLTKNPNTEDIEDALLELDEKSLLMLDNVMIVVKYIIPVHPSLSESSQKTLFGLFSRSFKLLTHTLNFINLMKSSPEAKIYRQFLIEVLATEPSCLSNYILSSNSNLELKLIRSYFFGSKILNAVSDTIDIMEYLRLIKYQILFIMDHDDVSNARIYADLFSSLLSLHPVFARDLIFGDLIFSSPTLFSKFKCLFVSGSVSSQHRIADNLLLYFDKTTNKSNVNSAVYVMKQIDVSRVGQSVLLDLNNLYLKAAVIVCISKDSLIELYDTLIAYFSMQNHNFDDKTVCELLVIVLRELDSDQKRKLAHQSLFLDAVTSRLASEDLEVRERTMYIGKLITEGGLKYDSTFKIDVPKIKIPQDEPTDLKSLQVLSAELSESTSSESTSSEIFSTSISTLSLHDKREDHRRSIVFLKDLVKEFEDNEKGHQEQVHLLMDTVKLVRQKKDFAAEIKYYSSPLLTSVAHLSNNMDEDHFEEWKINALVSILSTVPEKVTDLIKILFMGDISLQQRMCILSALGLAARELRGLDDSVILKPQSDFPTKRLPWDEAAGAKTAKSDLIEQQAEDTYLNEGRVVWKSRKLNKSKRAPNENRFMKHAALFFFPLAHGWMNGIEMGTYDHLFKKHYLSTLRIIISAAFPHPEFNSMSDFMGKVAEDASKQGIEL</sequence>
<proteinExistence type="inferred from homology"/>
<dbReference type="OrthoDB" id="10258062at2759"/>
<reference evidence="3 4" key="1">
    <citation type="submission" date="2016-03" db="EMBL/GenBank/DDBJ databases">
        <authorList>
            <person name="Devillers H."/>
        </authorList>
    </citation>
    <scope>NUCLEOTIDE SEQUENCE [LARGE SCALE GENOMIC DNA]</scope>
    <source>
        <strain evidence="3">CBS 6772</strain>
    </source>
</reference>